<dbReference type="KEGG" id="sulg:FJR48_06365"/>
<accession>A0A5P8P169</accession>
<dbReference type="PANTHER" id="PTHR33525:SF4">
    <property type="entry name" value="CYCLIC DI-GMP PHOSPHODIESTERASE CDGJ"/>
    <property type="match status" value="1"/>
</dbReference>
<dbReference type="InterPro" id="IPR013976">
    <property type="entry name" value="HDOD"/>
</dbReference>
<dbReference type="Pfam" id="PF08668">
    <property type="entry name" value="HDOD"/>
    <property type="match status" value="1"/>
</dbReference>
<dbReference type="EMBL" id="CP043617">
    <property type="protein sequence ID" value="QFR49370.1"/>
    <property type="molecule type" value="Genomic_DNA"/>
</dbReference>
<evidence type="ECO:0000259" key="1">
    <source>
        <dbReference type="PROSITE" id="PS51833"/>
    </source>
</evidence>
<dbReference type="Proteomes" id="UP000326944">
    <property type="component" value="Chromosome"/>
</dbReference>
<keyword evidence="3" id="KW-1185">Reference proteome</keyword>
<sequence>MNYNSLVNTIESLPPLSNAATMIQKLYEHGAAEVNISKLVKLIESDAVLTANILKMINSPLYGFSRQIASVAQAVTLFGTDMVYGLVIHYAINERMKANTDMFGVSPTIFNDICQLQSSLVTQWYSKIDTRQAQFLAPLALIMESGKLVMAEDIIKGDYIQDFKIQYQKAKDPLSYEDSIFGTSSYFVSGMLFEHWNLEPLYVEILKALDYEQEYTTNKVQSYADTLAVIKTAINPREILTKESVLKAARLVDNQGFDKDYFISVALRIKKAYIENLKKR</sequence>
<evidence type="ECO:0000313" key="3">
    <source>
        <dbReference type="Proteomes" id="UP000326944"/>
    </source>
</evidence>
<dbReference type="Gene3D" id="1.10.3210.10">
    <property type="entry name" value="Hypothetical protein af1432"/>
    <property type="match status" value="1"/>
</dbReference>
<dbReference type="InterPro" id="IPR052340">
    <property type="entry name" value="RNase_Y/CdgJ"/>
</dbReference>
<feature type="domain" description="HDOD" evidence="1">
    <location>
        <begin position="13"/>
        <end position="212"/>
    </location>
</feature>
<dbReference type="SUPFAM" id="SSF109604">
    <property type="entry name" value="HD-domain/PDEase-like"/>
    <property type="match status" value="1"/>
</dbReference>
<dbReference type="PROSITE" id="PS51833">
    <property type="entry name" value="HDOD"/>
    <property type="match status" value="1"/>
</dbReference>
<dbReference type="OrthoDB" id="9803649at2"/>
<protein>
    <submittedName>
        <fullName evidence="2">HDOD domain-containing protein</fullName>
    </submittedName>
</protein>
<name>A0A5P8P169_9BACT</name>
<dbReference type="AlphaFoldDB" id="A0A5P8P169"/>
<organism evidence="2 3">
    <name type="scientific">Sulfurimonas lithotrophica</name>
    <dbReference type="NCBI Taxonomy" id="2590022"/>
    <lineage>
        <taxon>Bacteria</taxon>
        <taxon>Pseudomonadati</taxon>
        <taxon>Campylobacterota</taxon>
        <taxon>Epsilonproteobacteria</taxon>
        <taxon>Campylobacterales</taxon>
        <taxon>Sulfurimonadaceae</taxon>
        <taxon>Sulfurimonas</taxon>
    </lineage>
</organism>
<reference evidence="2 3" key="1">
    <citation type="submission" date="2019-09" db="EMBL/GenBank/DDBJ databases">
        <title>Sulfurimonas gotlandica sp. nov., a chemoautotrophic and psychrotolerant epsilonproteobacterium isolated from a pelagic redoxcline, and an emended description of the genus Sulfurimonas.</title>
        <authorList>
            <person name="Wang S."/>
            <person name="Jiang L."/>
            <person name="Shao S."/>
        </authorList>
    </citation>
    <scope>NUCLEOTIDE SEQUENCE [LARGE SCALE GENOMIC DNA]</scope>
    <source>
        <strain evidence="2 3">GYSZ_1</strain>
    </source>
</reference>
<dbReference type="PANTHER" id="PTHR33525">
    <property type="match status" value="1"/>
</dbReference>
<proteinExistence type="predicted"/>
<dbReference type="RefSeq" id="WP_152307313.1">
    <property type="nucleotide sequence ID" value="NZ_CP043617.1"/>
</dbReference>
<evidence type="ECO:0000313" key="2">
    <source>
        <dbReference type="EMBL" id="QFR49370.1"/>
    </source>
</evidence>
<gene>
    <name evidence="2" type="ORF">FJR48_06365</name>
</gene>